<dbReference type="Proteomes" id="UP000038045">
    <property type="component" value="Unplaced"/>
</dbReference>
<evidence type="ECO:0000313" key="1">
    <source>
        <dbReference type="Proteomes" id="UP000038045"/>
    </source>
</evidence>
<reference evidence="2" key="1">
    <citation type="submission" date="2017-02" db="UniProtKB">
        <authorList>
            <consortium name="WormBaseParasite"/>
        </authorList>
    </citation>
    <scope>IDENTIFICATION</scope>
</reference>
<accession>A0A0N4ZKA3</accession>
<keyword evidence="1" id="KW-1185">Reference proteome</keyword>
<evidence type="ECO:0000313" key="2">
    <source>
        <dbReference type="WBParaSite" id="PTRK_0000853600.1"/>
    </source>
</evidence>
<name>A0A0N4ZKA3_PARTI</name>
<dbReference type="WBParaSite" id="PTRK_0000853600.1">
    <property type="protein sequence ID" value="PTRK_0000853600.1"/>
    <property type="gene ID" value="PTRK_0000853600"/>
</dbReference>
<proteinExistence type="predicted"/>
<protein>
    <submittedName>
        <fullName evidence="2">ShKT domain-containing protein</fullName>
    </submittedName>
</protein>
<dbReference type="AlphaFoldDB" id="A0A0N4ZKA3"/>
<organism evidence="1 2">
    <name type="scientific">Parastrongyloides trichosuri</name>
    <name type="common">Possum-specific nematode worm</name>
    <dbReference type="NCBI Taxonomy" id="131310"/>
    <lineage>
        <taxon>Eukaryota</taxon>
        <taxon>Metazoa</taxon>
        <taxon>Ecdysozoa</taxon>
        <taxon>Nematoda</taxon>
        <taxon>Chromadorea</taxon>
        <taxon>Rhabditida</taxon>
        <taxon>Tylenchina</taxon>
        <taxon>Panagrolaimomorpha</taxon>
        <taxon>Strongyloidoidea</taxon>
        <taxon>Strongyloididae</taxon>
        <taxon>Parastrongyloides</taxon>
    </lineage>
</organism>
<sequence>MINLHQLILYARIQSEYAANPNRTEGMTFTNNIYGYDYRANPTDKYTYEGNESQYTPPPIERVKRQAIAGSDIYSGTAYENQRLLFDRNDESLSNYQLYDPQNTASSVLTLQDSTNNDNNNTLMYYPYRTNITAGSVSQINSTNQILLRDQVNADCTTTDPEWCSTYVNITYQGLTTYDNMNKNNACTTLKNSLKESFSSCCVAVKGIGC</sequence>